<dbReference type="EnsemblMetazoa" id="ISCW002060-RA">
    <property type="protein sequence ID" value="ISCW002060-PA"/>
    <property type="gene ID" value="ISCW002060"/>
</dbReference>
<evidence type="ECO:0000313" key="3">
    <source>
        <dbReference type="EnsemblMetazoa" id="ISCW002060-PA"/>
    </source>
</evidence>
<dbReference type="GO" id="GO:0005506">
    <property type="term" value="F:iron ion binding"/>
    <property type="evidence" value="ECO:0007669"/>
    <property type="project" value="InterPro"/>
</dbReference>
<evidence type="ECO:0000313" key="4">
    <source>
        <dbReference type="Proteomes" id="UP000001555"/>
    </source>
</evidence>
<dbReference type="GO" id="GO:0004497">
    <property type="term" value="F:monooxygenase activity"/>
    <property type="evidence" value="ECO:0007669"/>
    <property type="project" value="UniProtKB-KW"/>
</dbReference>
<proteinExistence type="predicted"/>
<dbReference type="InterPro" id="IPR036396">
    <property type="entry name" value="Cyt_P450_sf"/>
</dbReference>
<protein>
    <recommendedName>
        <fullName evidence="5">Cytochrome P450</fullName>
    </recommendedName>
</protein>
<dbReference type="VEuPathDB" id="VectorBase:ISCP_019856"/>
<keyword evidence="4" id="KW-1185">Reference proteome</keyword>
<dbReference type="Proteomes" id="UP000001555">
    <property type="component" value="Unassembled WGS sequence"/>
</dbReference>
<name>B7PDA0_IXOSC</name>
<sequence>MCPAESLANLEVFLYLTRLLQKFTVLPEDGTTIDLNYDTEGFCIPKSQRLRFIPRNGSIKTKAPNLLQAEMPSRLNENGVAY</sequence>
<organism>
    <name type="scientific">Ixodes scapularis</name>
    <name type="common">Black-legged tick</name>
    <name type="synonym">Deer tick</name>
    <dbReference type="NCBI Taxonomy" id="6945"/>
    <lineage>
        <taxon>Eukaryota</taxon>
        <taxon>Metazoa</taxon>
        <taxon>Ecdysozoa</taxon>
        <taxon>Arthropoda</taxon>
        <taxon>Chelicerata</taxon>
        <taxon>Arachnida</taxon>
        <taxon>Acari</taxon>
        <taxon>Parasitiformes</taxon>
        <taxon>Ixodida</taxon>
        <taxon>Ixodoidea</taxon>
        <taxon>Ixodidae</taxon>
        <taxon>Ixodinae</taxon>
        <taxon>Ixodes</taxon>
    </lineage>
</organism>
<dbReference type="AlphaFoldDB" id="B7PDA0"/>
<keyword evidence="1" id="KW-0503">Monooxygenase</keyword>
<dbReference type="Gene3D" id="1.10.630.10">
    <property type="entry name" value="Cytochrome P450"/>
    <property type="match status" value="1"/>
</dbReference>
<dbReference type="SUPFAM" id="SSF48264">
    <property type="entry name" value="Cytochrome P450"/>
    <property type="match status" value="1"/>
</dbReference>
<dbReference type="EMBL" id="ABJB010693708">
    <property type="status" value="NOT_ANNOTATED_CDS"/>
    <property type="molecule type" value="Genomic_DNA"/>
</dbReference>
<dbReference type="HOGENOM" id="CLU_2560813_0_0_1"/>
<dbReference type="EMBL" id="DS688794">
    <property type="protein sequence ID" value="EEC04572.1"/>
    <property type="molecule type" value="Genomic_DNA"/>
</dbReference>
<evidence type="ECO:0008006" key="5">
    <source>
        <dbReference type="Google" id="ProtNLM"/>
    </source>
</evidence>
<dbReference type="GO" id="GO:0020037">
    <property type="term" value="F:heme binding"/>
    <property type="evidence" value="ECO:0007669"/>
    <property type="project" value="InterPro"/>
</dbReference>
<keyword evidence="1" id="KW-0560">Oxidoreductase</keyword>
<reference evidence="2 4" key="1">
    <citation type="submission" date="2008-03" db="EMBL/GenBank/DDBJ databases">
        <title>Annotation of Ixodes scapularis.</title>
        <authorList>
            <consortium name="Ixodes scapularis Genome Project Consortium"/>
            <person name="Caler E."/>
            <person name="Hannick L.I."/>
            <person name="Bidwell S."/>
            <person name="Joardar V."/>
            <person name="Thiagarajan M."/>
            <person name="Amedeo P."/>
            <person name="Galinsky K.J."/>
            <person name="Schobel S."/>
            <person name="Inman J."/>
            <person name="Hostetler J."/>
            <person name="Miller J."/>
            <person name="Hammond M."/>
            <person name="Megy K."/>
            <person name="Lawson D."/>
            <person name="Kodira C."/>
            <person name="Sutton G."/>
            <person name="Meyer J."/>
            <person name="Hill C.A."/>
            <person name="Birren B."/>
            <person name="Nene V."/>
            <person name="Collins F."/>
            <person name="Alarcon-Chaidez F."/>
            <person name="Wikel S."/>
            <person name="Strausberg R."/>
        </authorList>
    </citation>
    <scope>NUCLEOTIDE SEQUENCE [LARGE SCALE GENOMIC DNA]</scope>
    <source>
        <strain evidence="4">Wikel</strain>
        <strain evidence="2">Wikel colony</strain>
    </source>
</reference>
<dbReference type="OrthoDB" id="1055148at2759"/>
<reference evidence="3" key="2">
    <citation type="submission" date="2020-05" db="UniProtKB">
        <authorList>
            <consortium name="EnsemblMetazoa"/>
        </authorList>
    </citation>
    <scope>IDENTIFICATION</scope>
    <source>
        <strain evidence="3">wikel</strain>
    </source>
</reference>
<dbReference type="InParanoid" id="B7PDA0"/>
<dbReference type="VEuPathDB" id="VectorBase:ISCW002060"/>
<accession>B7PDA0</accession>
<gene>
    <name evidence="2" type="ORF">IscW_ISCW002060</name>
</gene>
<dbReference type="PaxDb" id="6945-B7PDA0"/>
<evidence type="ECO:0000256" key="1">
    <source>
        <dbReference type="ARBA" id="ARBA00023033"/>
    </source>
</evidence>
<evidence type="ECO:0000313" key="2">
    <source>
        <dbReference type="EMBL" id="EEC04572.1"/>
    </source>
</evidence>
<dbReference type="GO" id="GO:0016705">
    <property type="term" value="F:oxidoreductase activity, acting on paired donors, with incorporation or reduction of molecular oxygen"/>
    <property type="evidence" value="ECO:0007669"/>
    <property type="project" value="InterPro"/>
</dbReference>
<dbReference type="VEuPathDB" id="VectorBase:ISCI002060"/>